<dbReference type="EC" id="2.7.13.3" evidence="2"/>
<reference evidence="8 9" key="1">
    <citation type="submission" date="2016-12" db="EMBL/GenBank/DDBJ databases">
        <title>Trade-off between light-utilization and light-protection in marine flavobacteria.</title>
        <authorList>
            <person name="Kumagai Y."/>
            <person name="Yoshizawa S."/>
            <person name="Kogure K."/>
            <person name="Iwasaki W."/>
        </authorList>
    </citation>
    <scope>NUCLEOTIDE SEQUENCE [LARGE SCALE GENOMIC DNA]</scope>
    <source>
        <strain evidence="8 9">ATCC 43844</strain>
    </source>
</reference>
<dbReference type="SUPFAM" id="SSF55874">
    <property type="entry name" value="ATPase domain of HSP90 chaperone/DNA topoisomerase II/histidine kinase"/>
    <property type="match status" value="1"/>
</dbReference>
<keyword evidence="9" id="KW-1185">Reference proteome</keyword>
<evidence type="ECO:0000313" key="9">
    <source>
        <dbReference type="Proteomes" id="UP000239068"/>
    </source>
</evidence>
<dbReference type="AlphaFoldDB" id="A0A2S7WZF1"/>
<evidence type="ECO:0000256" key="7">
    <source>
        <dbReference type="SAM" id="SignalP"/>
    </source>
</evidence>
<dbReference type="OrthoDB" id="943406at2"/>
<dbReference type="InterPro" id="IPR050482">
    <property type="entry name" value="Sensor_HK_TwoCompSys"/>
</dbReference>
<keyword evidence="6" id="KW-0472">Membrane</keyword>
<evidence type="ECO:0000256" key="2">
    <source>
        <dbReference type="ARBA" id="ARBA00012438"/>
    </source>
</evidence>
<keyword evidence="7" id="KW-0732">Signal</keyword>
<organism evidence="8 9">
    <name type="scientific">Polaribacter glomeratus</name>
    <dbReference type="NCBI Taxonomy" id="102"/>
    <lineage>
        <taxon>Bacteria</taxon>
        <taxon>Pseudomonadati</taxon>
        <taxon>Bacteroidota</taxon>
        <taxon>Flavobacteriia</taxon>
        <taxon>Flavobacteriales</taxon>
        <taxon>Flavobacteriaceae</taxon>
    </lineage>
</organism>
<gene>
    <name evidence="8" type="ORF">BTO16_10095</name>
</gene>
<dbReference type="InterPro" id="IPR036890">
    <property type="entry name" value="HATPase_C_sf"/>
</dbReference>
<sequence>MKIKNLFLFFVILCIHTAVFSFQKEIAKVSFDSMFKKMNYYAKKQENTTALIYARKMLIEALKNNNEGQEAESYYNIAQFQRKLNVKDSAFYYYNKSKKLFLQRKDSLQLGKTLFQLSIIESDFGSYAESDSLAVLTLKYLNGRNVNYIAATYNCLGINSKKQFLYDDAISYYEAAIKISKNKTGINIYKNNIANVYKELKNYPKAILIFEDLLKETEIYKRTKARVLDNLAHIKMLNNSKENFLQDFLQAASIREKENDYFGLIASYGNLSDYFKEKDKVKSLFYAIKMYEMAKKEMALNGLLEAIDKVVILQTPQKAIKYYKESIFLRDSLQIVETKRQYKFAKIKYNYEEEEKQKLKFKTLAAESKLIALEENNQKKNLLILGIVFIAVLLFIVYRRKQQHKKRILQEKYNTETRIAKRLHDELGNDIYNAITKVLNPKFKIEEIVNDLDKIYLQTRSISHENDSIETGENFEAYFRALVANYNSDECKIMLKDLASINLSKLNKEKQIVVYRVFNELFVNMKKHSKASLVVLSCKKTNNTIEMKYIDNGVGFKENAIILKNGLQNMETRIKSINGTINFENKSDKGLQVTFNFKK</sequence>
<evidence type="ECO:0000256" key="4">
    <source>
        <dbReference type="ARBA" id="ARBA00022777"/>
    </source>
</evidence>
<dbReference type="SUPFAM" id="SSF48452">
    <property type="entry name" value="TPR-like"/>
    <property type="match status" value="1"/>
</dbReference>
<keyword evidence="4" id="KW-0418">Kinase</keyword>
<protein>
    <recommendedName>
        <fullName evidence="2">histidine kinase</fullName>
        <ecNumber evidence="2">2.7.13.3</ecNumber>
    </recommendedName>
</protein>
<feature type="chain" id="PRO_5015740584" description="histidine kinase" evidence="7">
    <location>
        <begin position="21"/>
        <end position="599"/>
    </location>
</feature>
<feature type="signal peptide" evidence="7">
    <location>
        <begin position="1"/>
        <end position="20"/>
    </location>
</feature>
<dbReference type="PANTHER" id="PTHR24421:SF10">
    <property type="entry name" value="NITRATE_NITRITE SENSOR PROTEIN NARQ"/>
    <property type="match status" value="1"/>
</dbReference>
<dbReference type="GO" id="GO:0004673">
    <property type="term" value="F:protein histidine kinase activity"/>
    <property type="evidence" value="ECO:0007669"/>
    <property type="project" value="UniProtKB-EC"/>
</dbReference>
<comment type="catalytic activity">
    <reaction evidence="1">
        <text>ATP + protein L-histidine = ADP + protein N-phospho-L-histidine.</text>
        <dbReference type="EC" id="2.7.13.3"/>
    </reaction>
</comment>
<dbReference type="Gene3D" id="1.25.40.10">
    <property type="entry name" value="Tetratricopeptide repeat domain"/>
    <property type="match status" value="2"/>
</dbReference>
<evidence type="ECO:0000256" key="3">
    <source>
        <dbReference type="ARBA" id="ARBA00022679"/>
    </source>
</evidence>
<dbReference type="InterPro" id="IPR019734">
    <property type="entry name" value="TPR_rpt"/>
</dbReference>
<evidence type="ECO:0000256" key="6">
    <source>
        <dbReference type="SAM" id="Phobius"/>
    </source>
</evidence>
<dbReference type="PANTHER" id="PTHR24421">
    <property type="entry name" value="NITRATE/NITRITE SENSOR PROTEIN NARX-RELATED"/>
    <property type="match status" value="1"/>
</dbReference>
<evidence type="ECO:0000313" key="8">
    <source>
        <dbReference type="EMBL" id="PQJ82906.1"/>
    </source>
</evidence>
<comment type="caution">
    <text evidence="8">The sequence shown here is derived from an EMBL/GenBank/DDBJ whole genome shotgun (WGS) entry which is preliminary data.</text>
</comment>
<keyword evidence="6" id="KW-0812">Transmembrane</keyword>
<feature type="transmembrane region" description="Helical" evidence="6">
    <location>
        <begin position="382"/>
        <end position="398"/>
    </location>
</feature>
<evidence type="ECO:0000256" key="5">
    <source>
        <dbReference type="ARBA" id="ARBA00023012"/>
    </source>
</evidence>
<accession>A0A2S7WZF1</accession>
<dbReference type="SMART" id="SM00028">
    <property type="entry name" value="TPR"/>
    <property type="match status" value="4"/>
</dbReference>
<keyword evidence="6" id="KW-1133">Transmembrane helix</keyword>
<keyword evidence="3" id="KW-0808">Transferase</keyword>
<dbReference type="InterPro" id="IPR011990">
    <property type="entry name" value="TPR-like_helical_dom_sf"/>
</dbReference>
<dbReference type="Gene3D" id="3.30.565.10">
    <property type="entry name" value="Histidine kinase-like ATPase, C-terminal domain"/>
    <property type="match status" value="1"/>
</dbReference>
<keyword evidence="5" id="KW-0902">Two-component regulatory system</keyword>
<proteinExistence type="predicted"/>
<evidence type="ECO:0000256" key="1">
    <source>
        <dbReference type="ARBA" id="ARBA00000085"/>
    </source>
</evidence>
<dbReference type="Proteomes" id="UP000239068">
    <property type="component" value="Unassembled WGS sequence"/>
</dbReference>
<name>A0A2S7WZF1_9FLAO</name>
<dbReference type="EMBL" id="MSCM01000001">
    <property type="protein sequence ID" value="PQJ82906.1"/>
    <property type="molecule type" value="Genomic_DNA"/>
</dbReference>
<dbReference type="GO" id="GO:0000160">
    <property type="term" value="P:phosphorelay signal transduction system"/>
    <property type="evidence" value="ECO:0007669"/>
    <property type="project" value="UniProtKB-KW"/>
</dbReference>